<evidence type="ECO:0000313" key="2">
    <source>
        <dbReference type="EMBL" id="GIY27719.1"/>
    </source>
</evidence>
<comment type="caution">
    <text evidence="2">The sequence shown here is derived from an EMBL/GenBank/DDBJ whole genome shotgun (WGS) entry which is preliminary data.</text>
</comment>
<feature type="region of interest" description="Disordered" evidence="1">
    <location>
        <begin position="19"/>
        <end position="52"/>
    </location>
</feature>
<evidence type="ECO:0000256" key="1">
    <source>
        <dbReference type="SAM" id="MobiDB-lite"/>
    </source>
</evidence>
<keyword evidence="3" id="KW-1185">Reference proteome</keyword>
<proteinExistence type="predicted"/>
<dbReference type="Proteomes" id="UP001054945">
    <property type="component" value="Unassembled WGS sequence"/>
</dbReference>
<name>A0AAV4S327_CAEEX</name>
<sequence length="110" mass="12206">MPSIIIPLTNNKLFLIQKRSSLPRNKPNEKACGSSPRGQALSGDENNPGISQVDRSQMDALHWRSCLCGHPLMKNFSPVLTPPSPPSCETKGIVWPLTMKVLRKIVNELF</sequence>
<organism evidence="2 3">
    <name type="scientific">Caerostris extrusa</name>
    <name type="common">Bark spider</name>
    <name type="synonym">Caerostris bankana</name>
    <dbReference type="NCBI Taxonomy" id="172846"/>
    <lineage>
        <taxon>Eukaryota</taxon>
        <taxon>Metazoa</taxon>
        <taxon>Ecdysozoa</taxon>
        <taxon>Arthropoda</taxon>
        <taxon>Chelicerata</taxon>
        <taxon>Arachnida</taxon>
        <taxon>Araneae</taxon>
        <taxon>Araneomorphae</taxon>
        <taxon>Entelegynae</taxon>
        <taxon>Araneoidea</taxon>
        <taxon>Araneidae</taxon>
        <taxon>Caerostris</taxon>
    </lineage>
</organism>
<dbReference type="EMBL" id="BPLR01008844">
    <property type="protein sequence ID" value="GIY27719.1"/>
    <property type="molecule type" value="Genomic_DNA"/>
</dbReference>
<gene>
    <name evidence="2" type="ORF">CEXT_815611</name>
</gene>
<accession>A0AAV4S327</accession>
<evidence type="ECO:0000313" key="3">
    <source>
        <dbReference type="Proteomes" id="UP001054945"/>
    </source>
</evidence>
<protein>
    <submittedName>
        <fullName evidence="2">Uncharacterized protein</fullName>
    </submittedName>
</protein>
<reference evidence="2 3" key="1">
    <citation type="submission" date="2021-06" db="EMBL/GenBank/DDBJ databases">
        <title>Caerostris extrusa draft genome.</title>
        <authorList>
            <person name="Kono N."/>
            <person name="Arakawa K."/>
        </authorList>
    </citation>
    <scope>NUCLEOTIDE SEQUENCE [LARGE SCALE GENOMIC DNA]</scope>
</reference>
<dbReference type="AlphaFoldDB" id="A0AAV4S327"/>